<protein>
    <recommendedName>
        <fullName evidence="2">Ribosome-binding factor A</fullName>
    </recommendedName>
</protein>
<organism evidence="1">
    <name type="scientific">marine metagenome</name>
    <dbReference type="NCBI Taxonomy" id="408172"/>
    <lineage>
        <taxon>unclassified sequences</taxon>
        <taxon>metagenomes</taxon>
        <taxon>ecological metagenomes</taxon>
    </lineage>
</organism>
<dbReference type="SUPFAM" id="SSF89919">
    <property type="entry name" value="Ribosome-binding factor A, RbfA"/>
    <property type="match status" value="1"/>
</dbReference>
<dbReference type="GO" id="GO:0005829">
    <property type="term" value="C:cytosol"/>
    <property type="evidence" value="ECO:0007669"/>
    <property type="project" value="TreeGrafter"/>
</dbReference>
<dbReference type="GO" id="GO:0043024">
    <property type="term" value="F:ribosomal small subunit binding"/>
    <property type="evidence" value="ECO:0007669"/>
    <property type="project" value="TreeGrafter"/>
</dbReference>
<gene>
    <name evidence="1" type="ORF">METZ01_LOCUS250785</name>
</gene>
<dbReference type="InterPro" id="IPR000238">
    <property type="entry name" value="RbfA"/>
</dbReference>
<proteinExistence type="inferred from homology"/>
<dbReference type="AlphaFoldDB" id="A0A382IGZ9"/>
<dbReference type="InterPro" id="IPR020053">
    <property type="entry name" value="Ribosome-bd_factorA_CS"/>
</dbReference>
<reference evidence="1" key="1">
    <citation type="submission" date="2018-05" db="EMBL/GenBank/DDBJ databases">
        <authorList>
            <person name="Lanie J.A."/>
            <person name="Ng W.-L."/>
            <person name="Kazmierczak K.M."/>
            <person name="Andrzejewski T.M."/>
            <person name="Davidsen T.M."/>
            <person name="Wayne K.J."/>
            <person name="Tettelin H."/>
            <person name="Glass J.I."/>
            <person name="Rusch D."/>
            <person name="Podicherti R."/>
            <person name="Tsui H.-C.T."/>
            <person name="Winkler M.E."/>
        </authorList>
    </citation>
    <scope>NUCLEOTIDE SEQUENCE</scope>
</reference>
<dbReference type="InterPro" id="IPR015946">
    <property type="entry name" value="KH_dom-like_a/b"/>
</dbReference>
<dbReference type="EMBL" id="UINC01066836">
    <property type="protein sequence ID" value="SVB97931.1"/>
    <property type="molecule type" value="Genomic_DNA"/>
</dbReference>
<dbReference type="PROSITE" id="PS01319">
    <property type="entry name" value="RBFA"/>
    <property type="match status" value="1"/>
</dbReference>
<dbReference type="Gene3D" id="3.30.300.20">
    <property type="match status" value="1"/>
</dbReference>
<feature type="non-terminal residue" evidence="1">
    <location>
        <position position="1"/>
    </location>
</feature>
<accession>A0A382IGZ9</accession>
<dbReference type="InterPro" id="IPR023799">
    <property type="entry name" value="RbfA_dom_sf"/>
</dbReference>
<evidence type="ECO:0000313" key="1">
    <source>
        <dbReference type="EMBL" id="SVB97931.1"/>
    </source>
</evidence>
<dbReference type="GO" id="GO:0006364">
    <property type="term" value="P:rRNA processing"/>
    <property type="evidence" value="ECO:0007669"/>
    <property type="project" value="InterPro"/>
</dbReference>
<sequence length="105" mass="11915">LSQIIVRDLVDYGFGIVSITAVDMTRDLRKAAVYVTAFDGSHDKEKVINILNESVSVMRKTLANRLELRRVPELEFHYDFSVERGMRLSNIIDQLAPGRDSSDES</sequence>
<dbReference type="Pfam" id="PF02033">
    <property type="entry name" value="RBFA"/>
    <property type="match status" value="1"/>
</dbReference>
<dbReference type="HAMAP" id="MF_00003">
    <property type="entry name" value="RbfA"/>
    <property type="match status" value="1"/>
</dbReference>
<dbReference type="PANTHER" id="PTHR33515:SF1">
    <property type="entry name" value="RIBOSOME-BINDING FACTOR A, CHLOROPLASTIC-RELATED"/>
    <property type="match status" value="1"/>
</dbReference>
<name>A0A382IGZ9_9ZZZZ</name>
<evidence type="ECO:0008006" key="2">
    <source>
        <dbReference type="Google" id="ProtNLM"/>
    </source>
</evidence>
<dbReference type="PANTHER" id="PTHR33515">
    <property type="entry name" value="RIBOSOME-BINDING FACTOR A, CHLOROPLASTIC-RELATED"/>
    <property type="match status" value="1"/>
</dbReference>
<dbReference type="NCBIfam" id="TIGR00082">
    <property type="entry name" value="rbfA"/>
    <property type="match status" value="1"/>
</dbReference>